<sequence>MAAASHSLPKVAPPLKRSNQFSHEAELLLAVSRVESGPLLTYWILGQSWDDLHLPANLPIQFSPILWLLVFNLPATSLSDSILSHHDKDHDSYRFDLPLASSNQFFMACLLLLIMNRLALLSTVTSLTD</sequence>
<accession>A0A2I0L4W8</accession>
<organism evidence="1 2">
    <name type="scientific">Punica granatum</name>
    <name type="common">Pomegranate</name>
    <dbReference type="NCBI Taxonomy" id="22663"/>
    <lineage>
        <taxon>Eukaryota</taxon>
        <taxon>Viridiplantae</taxon>
        <taxon>Streptophyta</taxon>
        <taxon>Embryophyta</taxon>
        <taxon>Tracheophyta</taxon>
        <taxon>Spermatophyta</taxon>
        <taxon>Magnoliopsida</taxon>
        <taxon>eudicotyledons</taxon>
        <taxon>Gunneridae</taxon>
        <taxon>Pentapetalae</taxon>
        <taxon>rosids</taxon>
        <taxon>malvids</taxon>
        <taxon>Myrtales</taxon>
        <taxon>Lythraceae</taxon>
        <taxon>Punica</taxon>
    </lineage>
</organism>
<evidence type="ECO:0000313" key="2">
    <source>
        <dbReference type="Proteomes" id="UP000233551"/>
    </source>
</evidence>
<dbReference type="AlphaFoldDB" id="A0A2I0L4W8"/>
<dbReference type="EMBL" id="PGOL01000152">
    <property type="protein sequence ID" value="PKI75738.1"/>
    <property type="molecule type" value="Genomic_DNA"/>
</dbReference>
<evidence type="ECO:0000313" key="1">
    <source>
        <dbReference type="EMBL" id="PKI75738.1"/>
    </source>
</evidence>
<name>A0A2I0L4W8_PUNGR</name>
<keyword evidence="2" id="KW-1185">Reference proteome</keyword>
<proteinExistence type="predicted"/>
<gene>
    <name evidence="1" type="ORF">CRG98_003881</name>
</gene>
<dbReference type="Proteomes" id="UP000233551">
    <property type="component" value="Unassembled WGS sequence"/>
</dbReference>
<comment type="caution">
    <text evidence="1">The sequence shown here is derived from an EMBL/GenBank/DDBJ whole genome shotgun (WGS) entry which is preliminary data.</text>
</comment>
<reference evidence="1 2" key="1">
    <citation type="submission" date="2017-11" db="EMBL/GenBank/DDBJ databases">
        <title>De-novo sequencing of pomegranate (Punica granatum L.) genome.</title>
        <authorList>
            <person name="Akparov Z."/>
            <person name="Amiraslanov A."/>
            <person name="Hajiyeva S."/>
            <person name="Abbasov M."/>
            <person name="Kaur K."/>
            <person name="Hamwieh A."/>
            <person name="Solovyev V."/>
            <person name="Salamov A."/>
            <person name="Braich B."/>
            <person name="Kosarev P."/>
            <person name="Mahmoud A."/>
            <person name="Hajiyev E."/>
            <person name="Babayeva S."/>
            <person name="Izzatullayeva V."/>
            <person name="Mammadov A."/>
            <person name="Mammadov A."/>
            <person name="Sharifova S."/>
            <person name="Ojaghi J."/>
            <person name="Eynullazada K."/>
            <person name="Bayramov B."/>
            <person name="Abdulazimova A."/>
            <person name="Shahmuradov I."/>
        </authorList>
    </citation>
    <scope>NUCLEOTIDE SEQUENCE [LARGE SCALE GENOMIC DNA]</scope>
    <source>
        <strain evidence="2">cv. AG2017</strain>
        <tissue evidence="1">Leaf</tissue>
    </source>
</reference>
<protein>
    <submittedName>
        <fullName evidence="1">Uncharacterized protein</fullName>
    </submittedName>
</protein>